<evidence type="ECO:0000256" key="1">
    <source>
        <dbReference type="SAM" id="Phobius"/>
    </source>
</evidence>
<keyword evidence="3" id="KW-1185">Reference proteome</keyword>
<keyword evidence="1" id="KW-0472">Membrane</keyword>
<evidence type="ECO:0000313" key="3">
    <source>
        <dbReference type="Proteomes" id="UP000268310"/>
    </source>
</evidence>
<evidence type="ECO:0000313" key="2">
    <source>
        <dbReference type="EMBL" id="AYW47161.1"/>
    </source>
</evidence>
<dbReference type="EMBL" id="CP027783">
    <property type="protein sequence ID" value="AYW47161.1"/>
    <property type="molecule type" value="Genomic_DNA"/>
</dbReference>
<keyword evidence="1" id="KW-0812">Transmembrane</keyword>
<organism evidence="2 3">
    <name type="scientific">Tetragenococcus osmophilus</name>
    <dbReference type="NCBI Taxonomy" id="526944"/>
    <lineage>
        <taxon>Bacteria</taxon>
        <taxon>Bacillati</taxon>
        <taxon>Bacillota</taxon>
        <taxon>Bacilli</taxon>
        <taxon>Lactobacillales</taxon>
        <taxon>Enterococcaceae</taxon>
        <taxon>Tetragenococcus</taxon>
    </lineage>
</organism>
<gene>
    <name evidence="2" type="ORF">C7K38_01485</name>
</gene>
<sequence length="67" mass="7613">MGATSLKGLLTNSLTLAIATLIVFRICLYFVHWEEDGNFLVLVVFPLLLFWGIIQTSKSIYKHKKCP</sequence>
<reference evidence="2 3" key="1">
    <citation type="journal article" date="2012" name="Int. J. Syst. Evol. Microbiol.">
        <title>Characterization of Tetragenococcus strains from sugar thick juice reveals a novel species, Tetragenococcus osmophilus sp. nov., and divides Tetragenococcus halophilus into two subspecies, T. halophilus subsp. halophilus subsp. nov. and T. halophilus subsp. flandriensis subsp. nov.</title>
        <authorList>
            <person name="Juste A."/>
            <person name="Van Trappen S."/>
            <person name="Verreth C."/>
            <person name="Cleenwerck I."/>
            <person name="De Vos P."/>
            <person name="Lievens B."/>
            <person name="Willems K.A."/>
        </authorList>
    </citation>
    <scope>NUCLEOTIDE SEQUENCE [LARGE SCALE GENOMIC DNA]</scope>
    <source>
        <strain evidence="2 3">JCM 31126</strain>
    </source>
</reference>
<proteinExistence type="predicted"/>
<feature type="transmembrane region" description="Helical" evidence="1">
    <location>
        <begin position="37"/>
        <end position="54"/>
    </location>
</feature>
<protein>
    <submittedName>
        <fullName evidence="2">Uncharacterized protein</fullName>
    </submittedName>
</protein>
<accession>A0ABM7A6P9</accession>
<dbReference type="Proteomes" id="UP000268310">
    <property type="component" value="Chromosome"/>
</dbReference>
<keyword evidence="1" id="KW-1133">Transmembrane helix</keyword>
<name>A0ABM7A6P9_9ENTE</name>
<feature type="transmembrane region" description="Helical" evidence="1">
    <location>
        <begin position="12"/>
        <end position="31"/>
    </location>
</feature>